<dbReference type="Gene3D" id="3.40.50.12580">
    <property type="match status" value="1"/>
</dbReference>
<dbReference type="AlphaFoldDB" id="A0A5B1LMQ5"/>
<sequence>MQKQTDVVAYFGEDPTRVYQLTQWLPVLEVLDREHPVRVVVRNAEVARLLHDRTTIPVLLAAGFDELAKTYETLDASVVLYCNNSRTNVDSLLNHRMLHVHINHGESDKQSMVSNNAKAYDRVFVAGEAAVQRHLTHLMEFDGSTLVRIGRPQLDLIGPSPLPPTPRSTVLYAPTWEGDADYNDYTSVDVLGPAIVEAVLALPAVRLVYKPHPKVTTSLTPAIATNHAAILQRIVEAAAADPEAGHISVTEGDILPVMTGCDAMITDVSSVGLDWLYLKTDKPILITDRAIDRVALLRDVPVSRCADIIDVTTIEALTRVLAARLADDEHRAAREETRRHYFDDTQAGESTTRFTGAIADLVALRRRLVPPS</sequence>
<reference evidence="1 2" key="1">
    <citation type="submission" date="2019-09" db="EMBL/GenBank/DDBJ databases">
        <title>Nocardioides panacisoli sp. nov., isolated from the soil of a ginseng field.</title>
        <authorList>
            <person name="Cho C."/>
        </authorList>
    </citation>
    <scope>NUCLEOTIDE SEQUENCE [LARGE SCALE GENOMIC DNA]</scope>
    <source>
        <strain evidence="1 2">BN130099</strain>
    </source>
</reference>
<name>A0A5B1LMQ5_9ACTN</name>
<dbReference type="SUPFAM" id="SSF53756">
    <property type="entry name" value="UDP-Glycosyltransferase/glycogen phosphorylase"/>
    <property type="match status" value="1"/>
</dbReference>
<reference evidence="1 2" key="2">
    <citation type="submission" date="2019-09" db="EMBL/GenBank/DDBJ databases">
        <authorList>
            <person name="Jin C."/>
        </authorList>
    </citation>
    <scope>NUCLEOTIDE SEQUENCE [LARGE SCALE GENOMIC DNA]</scope>
    <source>
        <strain evidence="1 2">BN130099</strain>
    </source>
</reference>
<accession>A0A5B1LMQ5</accession>
<dbReference type="Pfam" id="PF04464">
    <property type="entry name" value="Glyphos_transf"/>
    <property type="match status" value="1"/>
</dbReference>
<organism evidence="1 2">
    <name type="scientific">Nocardioides humilatus</name>
    <dbReference type="NCBI Taxonomy" id="2607660"/>
    <lineage>
        <taxon>Bacteria</taxon>
        <taxon>Bacillati</taxon>
        <taxon>Actinomycetota</taxon>
        <taxon>Actinomycetes</taxon>
        <taxon>Propionibacteriales</taxon>
        <taxon>Nocardioidaceae</taxon>
        <taxon>Nocardioides</taxon>
    </lineage>
</organism>
<protein>
    <submittedName>
        <fullName evidence="1">CDP-glycerol--glycerophosphate glycerophosphotransferase</fullName>
    </submittedName>
</protein>
<proteinExistence type="predicted"/>
<keyword evidence="1" id="KW-0808">Transferase</keyword>
<keyword evidence="2" id="KW-1185">Reference proteome</keyword>
<gene>
    <name evidence="1" type="ORF">F0U44_00745</name>
</gene>
<dbReference type="EMBL" id="VUJV01000001">
    <property type="protein sequence ID" value="KAA1420909.1"/>
    <property type="molecule type" value="Genomic_DNA"/>
</dbReference>
<dbReference type="InterPro" id="IPR043148">
    <property type="entry name" value="TagF_C"/>
</dbReference>
<dbReference type="GO" id="GO:0016020">
    <property type="term" value="C:membrane"/>
    <property type="evidence" value="ECO:0007669"/>
    <property type="project" value="InterPro"/>
</dbReference>
<dbReference type="Proteomes" id="UP000325003">
    <property type="component" value="Unassembled WGS sequence"/>
</dbReference>
<dbReference type="GO" id="GO:0047355">
    <property type="term" value="F:CDP-glycerol glycerophosphotransferase activity"/>
    <property type="evidence" value="ECO:0007669"/>
    <property type="project" value="InterPro"/>
</dbReference>
<comment type="caution">
    <text evidence="1">The sequence shown here is derived from an EMBL/GenBank/DDBJ whole genome shotgun (WGS) entry which is preliminary data.</text>
</comment>
<dbReference type="InterPro" id="IPR007554">
    <property type="entry name" value="Glycerophosphate_synth"/>
</dbReference>
<dbReference type="RefSeq" id="WP_149726369.1">
    <property type="nucleotide sequence ID" value="NZ_VUJV01000001.1"/>
</dbReference>
<evidence type="ECO:0000313" key="1">
    <source>
        <dbReference type="EMBL" id="KAA1420909.1"/>
    </source>
</evidence>
<evidence type="ECO:0000313" key="2">
    <source>
        <dbReference type="Proteomes" id="UP000325003"/>
    </source>
</evidence>